<dbReference type="EMBL" id="JAOPJF010000012">
    <property type="protein sequence ID" value="KAK1147432.1"/>
    <property type="molecule type" value="Genomic_DNA"/>
</dbReference>
<evidence type="ECO:0000313" key="1">
    <source>
        <dbReference type="EMBL" id="KAK1147432.1"/>
    </source>
</evidence>
<keyword evidence="2" id="KW-1185">Reference proteome</keyword>
<gene>
    <name evidence="1" type="ORF">N8T08_001514</name>
</gene>
<organism evidence="1 2">
    <name type="scientific">Aspergillus melleus</name>
    <dbReference type="NCBI Taxonomy" id="138277"/>
    <lineage>
        <taxon>Eukaryota</taxon>
        <taxon>Fungi</taxon>
        <taxon>Dikarya</taxon>
        <taxon>Ascomycota</taxon>
        <taxon>Pezizomycotina</taxon>
        <taxon>Eurotiomycetes</taxon>
        <taxon>Eurotiomycetidae</taxon>
        <taxon>Eurotiales</taxon>
        <taxon>Aspergillaceae</taxon>
        <taxon>Aspergillus</taxon>
        <taxon>Aspergillus subgen. Circumdati</taxon>
    </lineage>
</organism>
<evidence type="ECO:0000313" key="2">
    <source>
        <dbReference type="Proteomes" id="UP001177260"/>
    </source>
</evidence>
<name>A0ACC3B9V6_9EURO</name>
<comment type="caution">
    <text evidence="1">The sequence shown here is derived from an EMBL/GenBank/DDBJ whole genome shotgun (WGS) entry which is preliminary data.</text>
</comment>
<protein>
    <submittedName>
        <fullName evidence="1">Uncharacterized protein</fullName>
    </submittedName>
</protein>
<proteinExistence type="predicted"/>
<accession>A0ACC3B9V6</accession>
<reference evidence="1 2" key="1">
    <citation type="journal article" date="2023" name="ACS Omega">
        <title>Identification of the Neoaspergillic Acid Biosynthesis Gene Cluster by Establishing an In Vitro CRISPR-Ribonucleoprotein Genetic System in Aspergillus melleus.</title>
        <authorList>
            <person name="Yuan B."/>
            <person name="Grau M.F."/>
            <person name="Murata R.M."/>
            <person name="Torok T."/>
            <person name="Venkateswaran K."/>
            <person name="Stajich J.E."/>
            <person name="Wang C.C.C."/>
        </authorList>
    </citation>
    <scope>NUCLEOTIDE SEQUENCE [LARGE SCALE GENOMIC DNA]</scope>
    <source>
        <strain evidence="1 2">IMV 1140</strain>
    </source>
</reference>
<dbReference type="Proteomes" id="UP001177260">
    <property type="component" value="Unassembled WGS sequence"/>
</dbReference>
<sequence>MSNLLHKVKDVVTGHHHGKESKESKDSSKRQHGDSSATDASGSNPSPGTYGSQEYASGTGGAGHQGPGTEYGSQPAAGQYGSGTGEYGRSNPSGTRPDTAGYTSQPGVGNYGQGYGGSAPGGSSYNPHPGSGQYTDASKLGSQMESDPRHVSGGTQQQRSQWSFSSIATAQFNANNPSPQAGSPPIVLDTPICLTPAEAPLKLNSSHHDRVRSPRDPSSVSQNNEDRSEPVTMRHSFYSMSNSQSETPNPSINLTAHEELGDFGELASSRPIALSQLYTKANSRTKSGRAVKAFMDQMASESKPEAPSLATSLRETDQGTHDTQVPVVHRINNAEYRLSLRGDEPVPSRIFSQERGYDSAEEIGEQDWRRRAEGHHQQNPLNYAEGLGSYYLSRSQERSYVSESPFLKNASYRLSEQEAWSAEAHPITGEPSLGAQQFRSASQNVISRSEHVPESSLHLYRASFDRPEDQSPYGSVRLQNSVYENAGSYEVPSAEKTPQERYKDYAVIRSGTMLTAAPQEEPLSELYRSSSEFRPQMSTSRAQPPTRALASIASGTGISGASALGSSTKDKASEETTRILDKISQDPLSRIKQTALPDPFIEPKEALACKTSGSRVHSEELALLAARLGKYANDSHRRLSTDRRSHSAHGTLQSLCESTVTEVPLLRNITPIEDTSGKLKENYDQLHAGLQTTDTGKILRPPPGLPTPAVRQLMAGELLRTADHVLRETRADEANAWFHKDPRGEEYLRQQVAAIAQNHGERIERLTGADGTTAKQMNLLLGNGIENKLQQY</sequence>